<evidence type="ECO:0000313" key="3">
    <source>
        <dbReference type="Proteomes" id="UP000630936"/>
    </source>
</evidence>
<proteinExistence type="predicted"/>
<organism evidence="2 3">
    <name type="scientific">Streptomyces inusitatus</name>
    <dbReference type="NCBI Taxonomy" id="68221"/>
    <lineage>
        <taxon>Bacteria</taxon>
        <taxon>Bacillati</taxon>
        <taxon>Actinomycetota</taxon>
        <taxon>Actinomycetes</taxon>
        <taxon>Kitasatosporales</taxon>
        <taxon>Streptomycetaceae</taxon>
        <taxon>Streptomyces</taxon>
    </lineage>
</organism>
<dbReference type="GO" id="GO:0005737">
    <property type="term" value="C:cytoplasm"/>
    <property type="evidence" value="ECO:0007669"/>
    <property type="project" value="TreeGrafter"/>
</dbReference>
<dbReference type="InterPro" id="IPR016181">
    <property type="entry name" value="Acyl_CoA_acyltransferase"/>
</dbReference>
<dbReference type="Pfam" id="PF13302">
    <property type="entry name" value="Acetyltransf_3"/>
    <property type="match status" value="1"/>
</dbReference>
<dbReference type="Gene3D" id="3.40.630.30">
    <property type="match status" value="1"/>
</dbReference>
<dbReference type="InterPro" id="IPR000182">
    <property type="entry name" value="GNAT_dom"/>
</dbReference>
<feature type="domain" description="N-acetyltransferase" evidence="1">
    <location>
        <begin position="13"/>
        <end position="180"/>
    </location>
</feature>
<evidence type="ECO:0000313" key="2">
    <source>
        <dbReference type="EMBL" id="GGZ25030.1"/>
    </source>
</evidence>
<dbReference type="GO" id="GO:1990189">
    <property type="term" value="F:protein N-terminal-serine acetyltransferase activity"/>
    <property type="evidence" value="ECO:0007669"/>
    <property type="project" value="TreeGrafter"/>
</dbReference>
<name>A0A918UPH4_9ACTN</name>
<dbReference type="Proteomes" id="UP000630936">
    <property type="component" value="Unassembled WGS sequence"/>
</dbReference>
<gene>
    <name evidence="2" type="ORF">GCM10010387_18130</name>
</gene>
<dbReference type="InterPro" id="IPR051908">
    <property type="entry name" value="Ribosomal_N-acetyltransferase"/>
</dbReference>
<dbReference type="EMBL" id="BMWG01000003">
    <property type="protein sequence ID" value="GGZ25030.1"/>
    <property type="molecule type" value="Genomic_DNA"/>
</dbReference>
<comment type="caution">
    <text evidence="2">The sequence shown here is derived from an EMBL/GenBank/DDBJ whole genome shotgun (WGS) entry which is preliminary data.</text>
</comment>
<dbReference type="CDD" id="cd04301">
    <property type="entry name" value="NAT_SF"/>
    <property type="match status" value="1"/>
</dbReference>
<dbReference type="PANTHER" id="PTHR43441:SF3">
    <property type="entry name" value="ACETYLTRANSFERASE"/>
    <property type="match status" value="1"/>
</dbReference>
<dbReference type="AlphaFoldDB" id="A0A918UPH4"/>
<keyword evidence="3" id="KW-1185">Reference proteome</keyword>
<protein>
    <submittedName>
        <fullName evidence="2">N-acetyltransferase</fullName>
    </submittedName>
</protein>
<reference evidence="2" key="2">
    <citation type="submission" date="2020-09" db="EMBL/GenBank/DDBJ databases">
        <authorList>
            <person name="Sun Q."/>
            <person name="Ohkuma M."/>
        </authorList>
    </citation>
    <scope>NUCLEOTIDE SEQUENCE</scope>
    <source>
        <strain evidence="2">JCM 4988</strain>
    </source>
</reference>
<evidence type="ECO:0000259" key="1">
    <source>
        <dbReference type="PROSITE" id="PS51186"/>
    </source>
</evidence>
<reference evidence="2" key="1">
    <citation type="journal article" date="2014" name="Int. J. Syst. Evol. Microbiol.">
        <title>Complete genome sequence of Corynebacterium casei LMG S-19264T (=DSM 44701T), isolated from a smear-ripened cheese.</title>
        <authorList>
            <consortium name="US DOE Joint Genome Institute (JGI-PGF)"/>
            <person name="Walter F."/>
            <person name="Albersmeier A."/>
            <person name="Kalinowski J."/>
            <person name="Ruckert C."/>
        </authorList>
    </citation>
    <scope>NUCLEOTIDE SEQUENCE</scope>
    <source>
        <strain evidence="2">JCM 4988</strain>
    </source>
</reference>
<sequence>MDLPQRVIELDDLTLRPFRPETDLPELFQVIEESLEHLRPWMPWVAEHSLAKTTDFLAGRAALWESGEEFTYAIVLNGAIVGVCALLRREDTPADVREIGYWLHPAATGRGLATRAARALVEQGFRLPGIDCVEIVHDPANLPSGAVPTRLGFTEHLRRPAERLAPAETGEEQIWRLSRRVEAADQLSSERASHGT</sequence>
<dbReference type="GO" id="GO:0008999">
    <property type="term" value="F:protein-N-terminal-alanine acetyltransferase activity"/>
    <property type="evidence" value="ECO:0007669"/>
    <property type="project" value="TreeGrafter"/>
</dbReference>
<dbReference type="PANTHER" id="PTHR43441">
    <property type="entry name" value="RIBOSOMAL-PROTEIN-SERINE ACETYLTRANSFERASE"/>
    <property type="match status" value="1"/>
</dbReference>
<dbReference type="RefSeq" id="WP_190122412.1">
    <property type="nucleotide sequence ID" value="NZ_BMWG01000003.1"/>
</dbReference>
<dbReference type="SUPFAM" id="SSF55729">
    <property type="entry name" value="Acyl-CoA N-acyltransferases (Nat)"/>
    <property type="match status" value="1"/>
</dbReference>
<dbReference type="PROSITE" id="PS51186">
    <property type="entry name" value="GNAT"/>
    <property type="match status" value="1"/>
</dbReference>
<accession>A0A918UPH4</accession>